<evidence type="ECO:0000256" key="5">
    <source>
        <dbReference type="ARBA" id="ARBA00022723"/>
    </source>
</evidence>
<keyword evidence="12" id="KW-0732">Signal</keyword>
<feature type="binding site" description="covalent" evidence="9">
    <location>
        <position position="64"/>
    </location>
    <ligand>
        <name>heme c</name>
        <dbReference type="ChEBI" id="CHEBI:61717"/>
    </ligand>
</feature>
<sequence length="264" mass="28881">MFKTKAGVNALVLAAALSVGGAQLAHAAEADFELKNVDFSFEGPFGTFDRGQLQRGYKVYVESCAGCHGIDYLAFRNLGEPGGPEFSEDVVSVLAEEFPRQVTDGPDETGEMFERPGTPPDRLPPPFPNEAAARAANGGAYPPDLSVIAKARAGGPDYIYSILTGYEEPPADVEMRPGQYYNAYFPGHAIGMPPPLDDGLVSFDDGAPETLDQYAKDVSAFLMWTAEPKLEARRRLGFEVMVFLIIFAGMMYFSYKKLWRDVEH</sequence>
<dbReference type="InterPro" id="IPR036909">
    <property type="entry name" value="Cyt_c-like_dom_sf"/>
</dbReference>
<keyword evidence="15" id="KW-1185">Reference proteome</keyword>
<evidence type="ECO:0000259" key="13">
    <source>
        <dbReference type="PROSITE" id="PS51007"/>
    </source>
</evidence>
<dbReference type="RefSeq" id="WP_023433357.1">
    <property type="nucleotide sequence ID" value="NZ_AWXZ01000039.1"/>
</dbReference>
<feature type="chain" id="PRO_5004728599" description="Cytochrome c1" evidence="12">
    <location>
        <begin position="28"/>
        <end position="264"/>
    </location>
</feature>
<feature type="region of interest" description="Disordered" evidence="10">
    <location>
        <begin position="101"/>
        <end position="123"/>
    </location>
</feature>
<proteinExistence type="predicted"/>
<comment type="subcellular location">
    <subcellularLocation>
        <location evidence="1">Membrane</location>
    </subcellularLocation>
</comment>
<evidence type="ECO:0000256" key="8">
    <source>
        <dbReference type="ARBA" id="ARBA00023136"/>
    </source>
</evidence>
<dbReference type="PATRIC" id="fig|631454.5.peg.3198"/>
<dbReference type="PANTHER" id="PTHR10266">
    <property type="entry name" value="CYTOCHROME C1"/>
    <property type="match status" value="1"/>
</dbReference>
<feature type="transmembrane region" description="Helical" evidence="11">
    <location>
        <begin position="236"/>
        <end position="255"/>
    </location>
</feature>
<evidence type="ECO:0000313" key="14">
    <source>
        <dbReference type="EMBL" id="ESR23170.1"/>
    </source>
</evidence>
<keyword evidence="3 9" id="KW-0349">Heme</keyword>
<feature type="domain" description="Cytochrome c" evidence="13">
    <location>
        <begin position="51"/>
        <end position="146"/>
    </location>
</feature>
<gene>
    <name evidence="14" type="ORF">N177_3238</name>
</gene>
<feature type="signal peptide" evidence="12">
    <location>
        <begin position="1"/>
        <end position="27"/>
    </location>
</feature>
<keyword evidence="6 11" id="KW-1133">Transmembrane helix</keyword>
<evidence type="ECO:0000256" key="11">
    <source>
        <dbReference type="SAM" id="Phobius"/>
    </source>
</evidence>
<dbReference type="Pfam" id="PF02167">
    <property type="entry name" value="Cytochrom_C1"/>
    <property type="match status" value="1"/>
</dbReference>
<evidence type="ECO:0000256" key="4">
    <source>
        <dbReference type="ARBA" id="ARBA00022692"/>
    </source>
</evidence>
<dbReference type="Gene3D" id="1.20.5.100">
    <property type="entry name" value="Cytochrome c1, transmembrane anchor, C-terminal"/>
    <property type="match status" value="1"/>
</dbReference>
<dbReference type="OrthoDB" id="9808471at2"/>
<evidence type="ECO:0000256" key="1">
    <source>
        <dbReference type="ARBA" id="ARBA00004370"/>
    </source>
</evidence>
<feature type="binding site" description="covalent" evidence="9">
    <location>
        <position position="67"/>
    </location>
    <ligand>
        <name>heme c</name>
        <dbReference type="ChEBI" id="CHEBI:61717"/>
    </ligand>
</feature>
<dbReference type="AlphaFoldDB" id="V4RIR7"/>
<keyword evidence="8 11" id="KW-0472">Membrane</keyword>
<dbReference type="GO" id="GO:0046872">
    <property type="term" value="F:metal ion binding"/>
    <property type="evidence" value="ECO:0007669"/>
    <property type="project" value="UniProtKB-KW"/>
</dbReference>
<dbReference type="SUPFAM" id="SSF46626">
    <property type="entry name" value="Cytochrome c"/>
    <property type="match status" value="1"/>
</dbReference>
<dbReference type="InterPro" id="IPR002326">
    <property type="entry name" value="Cyt_c1"/>
</dbReference>
<protein>
    <recommendedName>
        <fullName evidence="2">Cytochrome c1</fullName>
    </recommendedName>
</protein>
<comment type="cofactor">
    <cofactor evidence="9">
        <name>heme c</name>
        <dbReference type="ChEBI" id="CHEBI:61717"/>
    </cofactor>
    <text evidence="9">Binds 1 heme c group covalently per subunit.</text>
</comment>
<dbReference type="EMBL" id="AWXZ01000039">
    <property type="protein sequence ID" value="ESR23170.1"/>
    <property type="molecule type" value="Genomic_DNA"/>
</dbReference>
<dbReference type="FunFam" id="1.10.760.10:FF:000011">
    <property type="entry name" value="Cytochrome c1, putative"/>
    <property type="match status" value="1"/>
</dbReference>
<accession>V4RIR7</accession>
<evidence type="ECO:0000256" key="10">
    <source>
        <dbReference type="SAM" id="MobiDB-lite"/>
    </source>
</evidence>
<comment type="caution">
    <text evidence="14">The sequence shown here is derived from an EMBL/GenBank/DDBJ whole genome shotgun (WGS) entry which is preliminary data.</text>
</comment>
<evidence type="ECO:0000256" key="2">
    <source>
        <dbReference type="ARBA" id="ARBA00016165"/>
    </source>
</evidence>
<evidence type="ECO:0000313" key="15">
    <source>
        <dbReference type="Proteomes" id="UP000017819"/>
    </source>
</evidence>
<feature type="binding site" description="covalent" evidence="9">
    <location>
        <position position="192"/>
    </location>
    <ligand>
        <name>heme c</name>
        <dbReference type="ChEBI" id="CHEBI:61717"/>
    </ligand>
</feature>
<keyword evidence="4 11" id="KW-0812">Transmembrane</keyword>
<dbReference type="Proteomes" id="UP000017819">
    <property type="component" value="Unassembled WGS sequence"/>
</dbReference>
<dbReference type="eggNOG" id="COG2857">
    <property type="taxonomic scope" value="Bacteria"/>
</dbReference>
<dbReference type="GO" id="GO:0009055">
    <property type="term" value="F:electron transfer activity"/>
    <property type="evidence" value="ECO:0007669"/>
    <property type="project" value="InterPro"/>
</dbReference>
<evidence type="ECO:0000256" key="3">
    <source>
        <dbReference type="ARBA" id="ARBA00022617"/>
    </source>
</evidence>
<evidence type="ECO:0000256" key="9">
    <source>
        <dbReference type="PIRSR" id="PIRSR602326-1"/>
    </source>
</evidence>
<evidence type="ECO:0000256" key="6">
    <source>
        <dbReference type="ARBA" id="ARBA00022989"/>
    </source>
</evidence>
<dbReference type="GO" id="GO:0016020">
    <property type="term" value="C:membrane"/>
    <property type="evidence" value="ECO:0007669"/>
    <property type="project" value="UniProtKB-SubCell"/>
</dbReference>
<dbReference type="Gene3D" id="1.10.760.10">
    <property type="entry name" value="Cytochrome c-like domain"/>
    <property type="match status" value="1"/>
</dbReference>
<reference evidence="14 15" key="1">
    <citation type="journal article" date="2014" name="Genome Announc.">
        <title>Draft Genome Sequence of Lutibaculum baratangense Strain AMV1T, Isolated from a Mud Volcano in Andamans, India.</title>
        <authorList>
            <person name="Singh A."/>
            <person name="Sreenivas A."/>
            <person name="Sathyanarayana Reddy G."/>
            <person name="Pinnaka A.K."/>
            <person name="Shivaji S."/>
        </authorList>
    </citation>
    <scope>NUCLEOTIDE SEQUENCE [LARGE SCALE GENOMIC DNA]</scope>
    <source>
        <strain evidence="14 15">AMV1</strain>
    </source>
</reference>
<keyword evidence="5 9" id="KW-0479">Metal-binding</keyword>
<dbReference type="PANTHER" id="PTHR10266:SF3">
    <property type="entry name" value="CYTOCHROME C1, HEME PROTEIN, MITOCHONDRIAL"/>
    <property type="match status" value="1"/>
</dbReference>
<dbReference type="PROSITE" id="PS51007">
    <property type="entry name" value="CYTC"/>
    <property type="match status" value="1"/>
</dbReference>
<dbReference type="InterPro" id="IPR009056">
    <property type="entry name" value="Cyt_c-like_dom"/>
</dbReference>
<dbReference type="PRINTS" id="PR00603">
    <property type="entry name" value="CYTOCHROMEC1"/>
</dbReference>
<organism evidence="14 15">
    <name type="scientific">Lutibaculum baratangense AMV1</name>
    <dbReference type="NCBI Taxonomy" id="631454"/>
    <lineage>
        <taxon>Bacteria</taxon>
        <taxon>Pseudomonadati</taxon>
        <taxon>Pseudomonadota</taxon>
        <taxon>Alphaproteobacteria</taxon>
        <taxon>Hyphomicrobiales</taxon>
        <taxon>Tepidamorphaceae</taxon>
        <taxon>Lutibaculum</taxon>
    </lineage>
</organism>
<name>V4RIR7_9HYPH</name>
<dbReference type="GO" id="GO:0020037">
    <property type="term" value="F:heme binding"/>
    <property type="evidence" value="ECO:0007669"/>
    <property type="project" value="InterPro"/>
</dbReference>
<keyword evidence="7 9" id="KW-0408">Iron</keyword>
<evidence type="ECO:0000256" key="12">
    <source>
        <dbReference type="SAM" id="SignalP"/>
    </source>
</evidence>
<dbReference type="STRING" id="631454.N177_3238"/>
<evidence type="ECO:0000256" key="7">
    <source>
        <dbReference type="ARBA" id="ARBA00023004"/>
    </source>
</evidence>
<feature type="binding site" description="covalent" evidence="9">
    <location>
        <position position="68"/>
    </location>
    <ligand>
        <name>heme c</name>
        <dbReference type="ChEBI" id="CHEBI:61717"/>
    </ligand>
</feature>